<evidence type="ECO:0000256" key="4">
    <source>
        <dbReference type="ARBA" id="ARBA00022821"/>
    </source>
</evidence>
<dbReference type="GO" id="GO:0005737">
    <property type="term" value="C:cytoplasm"/>
    <property type="evidence" value="ECO:0007669"/>
    <property type="project" value="UniProtKB-SubCell"/>
</dbReference>
<keyword evidence="5" id="KW-0539">Nucleus</keyword>
<dbReference type="InterPro" id="IPR029058">
    <property type="entry name" value="AB_hydrolase_fold"/>
</dbReference>
<comment type="caution">
    <text evidence="8">The sequence shown here is derived from an EMBL/GenBank/DDBJ whole genome shotgun (WGS) entry which is preliminary data.</text>
</comment>
<dbReference type="PANTHER" id="PTHR47413:SF2">
    <property type="entry name" value="LIPASE-LIKE PAD4"/>
    <property type="match status" value="1"/>
</dbReference>
<evidence type="ECO:0000259" key="7">
    <source>
        <dbReference type="Pfam" id="PF18117"/>
    </source>
</evidence>
<protein>
    <recommendedName>
        <fullName evidence="10">Lipase-like PAD4</fullName>
    </recommendedName>
</protein>
<sequence length="601" mass="67309">MEARIEPEASMFETSHVLGSLLASSSILSQAWHHCSAADTGAASYVRGLCGNTVYVAFSGKYVANSLAGIRAGPMKAFDMTELGGSGLFRPLIGGEGEEEEKVKVQTLALHLFLTLLNTPNYQNLLQEIKDKPVIFTGHSLGGSLASLAALHFLCNSSSGNFSSCNSTPTPSLLCVTFGSPLLGNEAFSRAILRERLAGHFCHVVSQRDIVPRLLFCPLGPSLSIIGAHMHCCNLLPDEERANLQKFVSMHIAAAATARKRESPYWPFGNYVLCSKEGAVCIDNPTAVVQMLYVTFVAGIEVVDLSYRDIAEAIPQHLLLKKRDGSEEENFDGGISLVLEASGIGTTGIGAAAATECLKVSKRARRSPNLICAELAIKLGKITPCRAQIEWYKVLSDDDMGYYDSFKQRISPKKYSKVNINRMKLGQFWDEVIEMLQNNSLPYDFHRRAKWVNAAQFYKLLVEPLDIAEYYRTEQHRIKGHYLTHGRERRYEVFDKWWKSKKDLTDNSFVKRSKFAGLTQDSCFWARVEQAKELTEKFKIEQDAQVLGKLWKDLVEFEDYAKDLVERKEVSIDVLAPRSSYRLWVEEWNSIKSARGFCFNC</sequence>
<comment type="subcellular location">
    <subcellularLocation>
        <location evidence="2">Cytoplasm</location>
    </subcellularLocation>
    <subcellularLocation>
        <location evidence="1">Nucleus</location>
    </subcellularLocation>
</comment>
<evidence type="ECO:0008006" key="10">
    <source>
        <dbReference type="Google" id="ProtNLM"/>
    </source>
</evidence>
<dbReference type="SUPFAM" id="SSF53474">
    <property type="entry name" value="alpha/beta-Hydrolases"/>
    <property type="match status" value="1"/>
</dbReference>
<name>A0AAD5ZPU2_9POAL</name>
<proteinExistence type="predicted"/>
<feature type="domain" description="EDS1 EP" evidence="7">
    <location>
        <begin position="387"/>
        <end position="593"/>
    </location>
</feature>
<dbReference type="Pfam" id="PF18117">
    <property type="entry name" value="EDS1_EP"/>
    <property type="match status" value="1"/>
</dbReference>
<dbReference type="InterPro" id="IPR041266">
    <property type="entry name" value="EDS1_EP"/>
</dbReference>
<dbReference type="GO" id="GO:0005634">
    <property type="term" value="C:nucleus"/>
    <property type="evidence" value="ECO:0007669"/>
    <property type="project" value="UniProtKB-SubCell"/>
</dbReference>
<feature type="domain" description="Fungal lipase-type" evidence="6">
    <location>
        <begin position="104"/>
        <end position="217"/>
    </location>
</feature>
<evidence type="ECO:0000313" key="9">
    <source>
        <dbReference type="Proteomes" id="UP001210211"/>
    </source>
</evidence>
<dbReference type="GO" id="GO:0006952">
    <property type="term" value="P:defense response"/>
    <property type="evidence" value="ECO:0007669"/>
    <property type="project" value="UniProtKB-KW"/>
</dbReference>
<keyword evidence="9" id="KW-1185">Reference proteome</keyword>
<dbReference type="GO" id="GO:0006629">
    <property type="term" value="P:lipid metabolic process"/>
    <property type="evidence" value="ECO:0007669"/>
    <property type="project" value="InterPro"/>
</dbReference>
<dbReference type="Gene3D" id="3.40.50.1820">
    <property type="entry name" value="alpha/beta hydrolase"/>
    <property type="match status" value="1"/>
</dbReference>
<dbReference type="InterPro" id="IPR002921">
    <property type="entry name" value="Fungal_lipase-type"/>
</dbReference>
<evidence type="ECO:0000259" key="6">
    <source>
        <dbReference type="Pfam" id="PF01764"/>
    </source>
</evidence>
<evidence type="ECO:0000313" key="8">
    <source>
        <dbReference type="EMBL" id="KAJ3701766.1"/>
    </source>
</evidence>
<keyword evidence="4" id="KW-0611">Plant defense</keyword>
<gene>
    <name evidence="8" type="ORF">LUZ61_005471</name>
</gene>
<dbReference type="CDD" id="cd00519">
    <property type="entry name" value="Lipase_3"/>
    <property type="match status" value="1"/>
</dbReference>
<keyword evidence="3" id="KW-0963">Cytoplasm</keyword>
<evidence type="ECO:0000256" key="2">
    <source>
        <dbReference type="ARBA" id="ARBA00004496"/>
    </source>
</evidence>
<dbReference type="EMBL" id="JAMRDG010000001">
    <property type="protein sequence ID" value="KAJ3701766.1"/>
    <property type="molecule type" value="Genomic_DNA"/>
</dbReference>
<organism evidence="8 9">
    <name type="scientific">Rhynchospora tenuis</name>
    <dbReference type="NCBI Taxonomy" id="198213"/>
    <lineage>
        <taxon>Eukaryota</taxon>
        <taxon>Viridiplantae</taxon>
        <taxon>Streptophyta</taxon>
        <taxon>Embryophyta</taxon>
        <taxon>Tracheophyta</taxon>
        <taxon>Spermatophyta</taxon>
        <taxon>Magnoliopsida</taxon>
        <taxon>Liliopsida</taxon>
        <taxon>Poales</taxon>
        <taxon>Cyperaceae</taxon>
        <taxon>Cyperoideae</taxon>
        <taxon>Rhynchosporeae</taxon>
        <taxon>Rhynchospora</taxon>
    </lineage>
</organism>
<dbReference type="Pfam" id="PF01764">
    <property type="entry name" value="Lipase_3"/>
    <property type="match status" value="1"/>
</dbReference>
<dbReference type="Proteomes" id="UP001210211">
    <property type="component" value="Unassembled WGS sequence"/>
</dbReference>
<evidence type="ECO:0000256" key="1">
    <source>
        <dbReference type="ARBA" id="ARBA00004123"/>
    </source>
</evidence>
<reference evidence="8 9" key="1">
    <citation type="journal article" date="2022" name="Cell">
        <title>Repeat-based holocentromeres influence genome architecture and karyotype evolution.</title>
        <authorList>
            <person name="Hofstatter P.G."/>
            <person name="Thangavel G."/>
            <person name="Lux T."/>
            <person name="Neumann P."/>
            <person name="Vondrak T."/>
            <person name="Novak P."/>
            <person name="Zhang M."/>
            <person name="Costa L."/>
            <person name="Castellani M."/>
            <person name="Scott A."/>
            <person name="Toegelov H."/>
            <person name="Fuchs J."/>
            <person name="Mata-Sucre Y."/>
            <person name="Dias Y."/>
            <person name="Vanzela A.L.L."/>
            <person name="Huettel B."/>
            <person name="Almeida C.C.S."/>
            <person name="Simkova H."/>
            <person name="Souza G."/>
            <person name="Pedrosa-Harand A."/>
            <person name="Macas J."/>
            <person name="Mayer K.F.X."/>
            <person name="Houben A."/>
            <person name="Marques A."/>
        </authorList>
    </citation>
    <scope>NUCLEOTIDE SEQUENCE [LARGE SCALE GENOMIC DNA]</scope>
    <source>
        <strain evidence="8">RhyTen1mFocal</strain>
    </source>
</reference>
<evidence type="ECO:0000256" key="5">
    <source>
        <dbReference type="ARBA" id="ARBA00023242"/>
    </source>
</evidence>
<accession>A0AAD5ZPU2</accession>
<evidence type="ECO:0000256" key="3">
    <source>
        <dbReference type="ARBA" id="ARBA00022490"/>
    </source>
</evidence>
<dbReference type="AlphaFoldDB" id="A0AAD5ZPU2"/>
<dbReference type="PANTHER" id="PTHR47413">
    <property type="entry name" value="LIPASE-LIKE PAD4"/>
    <property type="match status" value="1"/>
</dbReference>